<accession>A0A7D8YVL3</accession>
<dbReference type="Pfam" id="PF06985">
    <property type="entry name" value="HET"/>
    <property type="match status" value="1"/>
</dbReference>
<dbReference type="Proteomes" id="UP000481288">
    <property type="component" value="Unassembled WGS sequence"/>
</dbReference>
<dbReference type="EMBL" id="QGMG01000165">
    <property type="protein sequence ID" value="TVY56373.1"/>
    <property type="molecule type" value="Genomic_DNA"/>
</dbReference>
<evidence type="ECO:0000313" key="3">
    <source>
        <dbReference type="Proteomes" id="UP000481288"/>
    </source>
</evidence>
<dbReference type="PANTHER" id="PTHR33112:SF16">
    <property type="entry name" value="HETEROKARYON INCOMPATIBILITY DOMAIN-CONTAINING PROTEIN"/>
    <property type="match status" value="1"/>
</dbReference>
<protein>
    <recommendedName>
        <fullName evidence="1">Heterokaryon incompatibility domain-containing protein</fullName>
    </recommendedName>
</protein>
<keyword evidence="3" id="KW-1185">Reference proteome</keyword>
<organism evidence="2 3">
    <name type="scientific">Lachnellula cervina</name>
    <dbReference type="NCBI Taxonomy" id="1316786"/>
    <lineage>
        <taxon>Eukaryota</taxon>
        <taxon>Fungi</taxon>
        <taxon>Dikarya</taxon>
        <taxon>Ascomycota</taxon>
        <taxon>Pezizomycotina</taxon>
        <taxon>Leotiomycetes</taxon>
        <taxon>Helotiales</taxon>
        <taxon>Lachnaceae</taxon>
        <taxon>Lachnellula</taxon>
    </lineage>
</organism>
<dbReference type="AlphaFoldDB" id="A0A7D8YVL3"/>
<comment type="caution">
    <text evidence="2">The sequence shown here is derived from an EMBL/GenBank/DDBJ whole genome shotgun (WGS) entry which is preliminary data.</text>
</comment>
<sequence>MLCRLCQGLSISHLVKLAETEFSGHDFPQQAFYQHHGSYEELKCFAQDGCELCQLLLEGFENIPVREGYWEGKTRSSAVEGLGSSDIKICINSEHIYGGDTIAAVRMFDILMVQCGVPVNTRSSDSEEEVEEHMKISPLRLALKVRREEPKIVGKYKIGRNQLDPELASHFNLRCARNWFDECYQRHTSCPSEQTLALPSKVVDVGASKGAQFCRILVSNGRVGRYVALSHCWGGPISPLLTTDTLHEFQKELIVSDLPANFRDAVLVTRNLGLQYLWIDSLCIVQDSSEDWEVESQKMCSIYQNATVTISASASRGSKDGFLKRTTSQFKAGKPMSLRLFPNSSPEDAVSVTLKDEDEEDLMGLITSGPLNKRGWTLQEGLLSSRILYYGNRQIYWQCPGGFQSAEGVPSGNQMPESSYPETSYLLYSQQRPKGREISKALLLAEYYTLVEEYSARKLSFDSDKLPAFSGIVQLLHPTIGGEYMAGLWSTDLHRGLLWRAEMITCEHVQDYRAPSWSWAVTNEPVVFRSANNRTPSPYDVELISHETNFKSRGNQYGQIEAATLTLRGLTKKLVRSNQKIDILFPDFGVATAYFDEAEPGKDIEVWSSVFRAFEGDEDYLLSVINGSGFEQKKWEINFDLCSENEYSYLVLLITADEDTEDASFFNAGCLVLVKAAEDPGDVYMRVGYLHLDSAKLDIWTKSWDYQTLTIV</sequence>
<evidence type="ECO:0000259" key="1">
    <source>
        <dbReference type="Pfam" id="PF06985"/>
    </source>
</evidence>
<dbReference type="OrthoDB" id="5362512at2759"/>
<name>A0A7D8YVL3_9HELO</name>
<dbReference type="PANTHER" id="PTHR33112">
    <property type="entry name" value="DOMAIN PROTEIN, PUTATIVE-RELATED"/>
    <property type="match status" value="1"/>
</dbReference>
<gene>
    <name evidence="2" type="ORF">LCER1_G002873</name>
</gene>
<reference evidence="2 3" key="1">
    <citation type="submission" date="2018-05" db="EMBL/GenBank/DDBJ databases">
        <title>Whole genome sequencing for identification of molecular markers to develop diagnostic detection tools for the regulated plant pathogen Lachnellula willkommii.</title>
        <authorList>
            <person name="Giroux E."/>
            <person name="Bilodeau G."/>
        </authorList>
    </citation>
    <scope>NUCLEOTIDE SEQUENCE [LARGE SCALE GENOMIC DNA]</scope>
    <source>
        <strain evidence="2 3">CBS 625.97</strain>
    </source>
</reference>
<feature type="domain" description="Heterokaryon incompatibility" evidence="1">
    <location>
        <begin position="226"/>
        <end position="380"/>
    </location>
</feature>
<proteinExistence type="predicted"/>
<evidence type="ECO:0000313" key="2">
    <source>
        <dbReference type="EMBL" id="TVY56373.1"/>
    </source>
</evidence>
<dbReference type="InterPro" id="IPR010730">
    <property type="entry name" value="HET"/>
</dbReference>